<dbReference type="Pfam" id="PF13591">
    <property type="entry name" value="MerR_2"/>
    <property type="match status" value="1"/>
</dbReference>
<gene>
    <name evidence="1" type="ORF">ADIARSV_0616</name>
</gene>
<reference evidence="1 2" key="1">
    <citation type="journal article" date="2013" name="Genome Announc.">
        <title>Draft Genome Sequence of Arcticibacter svalbardensis Strain MN12-7T, a Member of the Family Sphingobacteriaceae Isolated from an Arctic Soil Sample.</title>
        <authorList>
            <person name="Shivaji S."/>
            <person name="Ara S."/>
            <person name="Prasad S."/>
            <person name="Manasa B.P."/>
            <person name="Begum Z."/>
            <person name="Singh A."/>
            <person name="Kumar Pinnaka A."/>
        </authorList>
    </citation>
    <scope>NUCLEOTIDE SEQUENCE [LARGE SCALE GENOMIC DNA]</scope>
    <source>
        <strain evidence="1 2">MN12-7</strain>
    </source>
</reference>
<protein>
    <recommendedName>
        <fullName evidence="3">Transcriptional regulator, MerR family</fullName>
    </recommendedName>
</protein>
<organism evidence="1 2">
    <name type="scientific">Arcticibacter svalbardensis MN12-7</name>
    <dbReference type="NCBI Taxonomy" id="1150600"/>
    <lineage>
        <taxon>Bacteria</taxon>
        <taxon>Pseudomonadati</taxon>
        <taxon>Bacteroidota</taxon>
        <taxon>Sphingobacteriia</taxon>
        <taxon>Sphingobacteriales</taxon>
        <taxon>Sphingobacteriaceae</taxon>
        <taxon>Arcticibacter</taxon>
    </lineage>
</organism>
<dbReference type="OrthoDB" id="1494789at2"/>
<sequence length="96" mass="11419">MATEELIKATVFCTYHEIDYSFILLLEESGLLDLQLVEEEKFISHSQLQQLEQMTRLHQDLEINIAGIDAIVNLLQRMQEMREEMESMKNKLHFYE</sequence>
<proteinExistence type="predicted"/>
<dbReference type="Gene3D" id="1.10.1660.10">
    <property type="match status" value="1"/>
</dbReference>
<dbReference type="STRING" id="1150600.ADIARSV_0616"/>
<accession>R9GWU3</accession>
<dbReference type="RefSeq" id="WP_016193865.1">
    <property type="nucleotide sequence ID" value="NZ_AQPN01000022.1"/>
</dbReference>
<comment type="caution">
    <text evidence="1">The sequence shown here is derived from an EMBL/GenBank/DDBJ whole genome shotgun (WGS) entry which is preliminary data.</text>
</comment>
<dbReference type="EMBL" id="AQPN01000022">
    <property type="protein sequence ID" value="EOR96211.1"/>
    <property type="molecule type" value="Genomic_DNA"/>
</dbReference>
<evidence type="ECO:0000313" key="2">
    <source>
        <dbReference type="Proteomes" id="UP000014174"/>
    </source>
</evidence>
<dbReference type="eggNOG" id="ENOG5032YCF">
    <property type="taxonomic scope" value="Bacteria"/>
</dbReference>
<keyword evidence="2" id="KW-1185">Reference proteome</keyword>
<dbReference type="Proteomes" id="UP000014174">
    <property type="component" value="Unassembled WGS sequence"/>
</dbReference>
<name>R9GWU3_9SPHI</name>
<evidence type="ECO:0000313" key="1">
    <source>
        <dbReference type="EMBL" id="EOR96211.1"/>
    </source>
</evidence>
<dbReference type="AlphaFoldDB" id="R9GWU3"/>
<evidence type="ECO:0008006" key="3">
    <source>
        <dbReference type="Google" id="ProtNLM"/>
    </source>
</evidence>